<feature type="transmembrane region" description="Helical" evidence="1">
    <location>
        <begin position="6"/>
        <end position="24"/>
    </location>
</feature>
<protein>
    <submittedName>
        <fullName evidence="2">EamA/RhaT family transporter</fullName>
    </submittedName>
</protein>
<keyword evidence="1" id="KW-0812">Transmembrane</keyword>
<accession>A0ABW5NF76</accession>
<gene>
    <name evidence="2" type="ORF">ACFSTE_22665</name>
</gene>
<feature type="transmembrane region" description="Helical" evidence="1">
    <location>
        <begin position="179"/>
        <end position="199"/>
    </location>
</feature>
<dbReference type="Gene3D" id="1.10.3730.20">
    <property type="match status" value="1"/>
</dbReference>
<proteinExistence type="predicted"/>
<dbReference type="Proteomes" id="UP001597459">
    <property type="component" value="Unassembled WGS sequence"/>
</dbReference>
<sequence length="289" mass="31945">MTYLLLSILATTIIFILFKTFSLYKVNTSQAIVTNYIVAALFGFFFHTGNISIPTLISQPWFIWSLILGAVFISIFSLIAITAQRNGISVVAVASKMSMIIPILFGILYYKEHTNTLKITGILIALIAVFLASSKKTSQTTTNTSSFIYPLLVFIGSGLIDTSIKFIDFHFVKPEDASIFPATIFAAAGILGIFLLLYNSIIKKESISFKNIIAGISLGIPNYFSVYFLILALRHELMDSSTVFTINNVSILITSTLAGILIFREQLLLKNWIGILLAILSIFLVSFSF</sequence>
<dbReference type="SUPFAM" id="SSF103481">
    <property type="entry name" value="Multidrug resistance efflux transporter EmrE"/>
    <property type="match status" value="2"/>
</dbReference>
<comment type="caution">
    <text evidence="2">The sequence shown here is derived from an EMBL/GenBank/DDBJ whole genome shotgun (WGS) entry which is preliminary data.</text>
</comment>
<evidence type="ECO:0000256" key="1">
    <source>
        <dbReference type="SAM" id="Phobius"/>
    </source>
</evidence>
<name>A0ABW5NF76_9FLAO</name>
<dbReference type="EMBL" id="JBHULX010000048">
    <property type="protein sequence ID" value="MFD2593659.1"/>
    <property type="molecule type" value="Genomic_DNA"/>
</dbReference>
<feature type="transmembrane region" description="Helical" evidence="1">
    <location>
        <begin position="269"/>
        <end position="287"/>
    </location>
</feature>
<reference evidence="3" key="1">
    <citation type="journal article" date="2019" name="Int. J. Syst. Evol. Microbiol.">
        <title>The Global Catalogue of Microorganisms (GCM) 10K type strain sequencing project: providing services to taxonomists for standard genome sequencing and annotation.</title>
        <authorList>
            <consortium name="The Broad Institute Genomics Platform"/>
            <consortium name="The Broad Institute Genome Sequencing Center for Infectious Disease"/>
            <person name="Wu L."/>
            <person name="Ma J."/>
        </authorList>
    </citation>
    <scope>NUCLEOTIDE SEQUENCE [LARGE SCALE GENOMIC DNA]</scope>
    <source>
        <strain evidence="3">KCTC 42423</strain>
    </source>
</reference>
<feature type="transmembrane region" description="Helical" evidence="1">
    <location>
        <begin position="211"/>
        <end position="230"/>
    </location>
</feature>
<dbReference type="InterPro" id="IPR037185">
    <property type="entry name" value="EmrE-like"/>
</dbReference>
<feature type="transmembrane region" description="Helical" evidence="1">
    <location>
        <begin position="242"/>
        <end position="262"/>
    </location>
</feature>
<feature type="transmembrane region" description="Helical" evidence="1">
    <location>
        <begin position="31"/>
        <end position="49"/>
    </location>
</feature>
<evidence type="ECO:0000313" key="2">
    <source>
        <dbReference type="EMBL" id="MFD2593659.1"/>
    </source>
</evidence>
<dbReference type="RefSeq" id="WP_176030996.1">
    <property type="nucleotide sequence ID" value="NZ_JBHSJV010000001.1"/>
</dbReference>
<feature type="transmembrane region" description="Helical" evidence="1">
    <location>
        <begin position="146"/>
        <end position="167"/>
    </location>
</feature>
<organism evidence="2 3">
    <name type="scientific">Aquimarina hainanensis</name>
    <dbReference type="NCBI Taxonomy" id="1578017"/>
    <lineage>
        <taxon>Bacteria</taxon>
        <taxon>Pseudomonadati</taxon>
        <taxon>Bacteroidota</taxon>
        <taxon>Flavobacteriia</taxon>
        <taxon>Flavobacteriales</taxon>
        <taxon>Flavobacteriaceae</taxon>
        <taxon>Aquimarina</taxon>
    </lineage>
</organism>
<keyword evidence="1" id="KW-0472">Membrane</keyword>
<evidence type="ECO:0000313" key="3">
    <source>
        <dbReference type="Proteomes" id="UP001597459"/>
    </source>
</evidence>
<feature type="transmembrane region" description="Helical" evidence="1">
    <location>
        <begin position="116"/>
        <end position="134"/>
    </location>
</feature>
<feature type="transmembrane region" description="Helical" evidence="1">
    <location>
        <begin position="61"/>
        <end position="81"/>
    </location>
</feature>
<feature type="transmembrane region" description="Helical" evidence="1">
    <location>
        <begin position="88"/>
        <end position="110"/>
    </location>
</feature>
<keyword evidence="1" id="KW-1133">Transmembrane helix</keyword>
<keyword evidence="3" id="KW-1185">Reference proteome</keyword>